<feature type="signal peptide" evidence="2">
    <location>
        <begin position="1"/>
        <end position="20"/>
    </location>
</feature>
<protein>
    <submittedName>
        <fullName evidence="3">Uncharacterized protein</fullName>
    </submittedName>
</protein>
<evidence type="ECO:0000256" key="2">
    <source>
        <dbReference type="SAM" id="SignalP"/>
    </source>
</evidence>
<keyword evidence="4" id="KW-1185">Reference proteome</keyword>
<dbReference type="EMBL" id="CM003144">
    <property type="protein sequence ID" value="KIS69662.1"/>
    <property type="molecule type" value="Genomic_DNA"/>
</dbReference>
<keyword evidence="2" id="KW-0732">Signal</keyword>
<feature type="region of interest" description="Disordered" evidence="1">
    <location>
        <begin position="53"/>
        <end position="109"/>
    </location>
</feature>
<evidence type="ECO:0000313" key="4">
    <source>
        <dbReference type="Proteomes" id="UP000000561"/>
    </source>
</evidence>
<dbReference type="KEGG" id="uma:UMAG_02194"/>
<name>A0A0D1C879_MYCMD</name>
<dbReference type="Proteomes" id="UP000000561">
    <property type="component" value="Chromosome 5"/>
</dbReference>
<sequence>MRGSFLGVVLSFLVATAVIAAPLSPYVEEAGRDVAGKSNEIDDLVEAMSRLPRLKTSPQGSRIVSSEEEANAPRFAGSSQPNAWSSVPMAGKRTRVSEAESSRTSRTRQ</sequence>
<evidence type="ECO:0000313" key="3">
    <source>
        <dbReference type="EMBL" id="KIS69662.1"/>
    </source>
</evidence>
<reference evidence="3 4" key="1">
    <citation type="journal article" date="2006" name="Nature">
        <title>Insights from the genome of the biotrophic fungal plant pathogen Ustilago maydis.</title>
        <authorList>
            <person name="Kamper J."/>
            <person name="Kahmann R."/>
            <person name="Bolker M."/>
            <person name="Ma L.J."/>
            <person name="Brefort T."/>
            <person name="Saville B.J."/>
            <person name="Banuett F."/>
            <person name="Kronstad J.W."/>
            <person name="Gold S.E."/>
            <person name="Muller O."/>
            <person name="Perlin M.H."/>
            <person name="Wosten H.A."/>
            <person name="de Vries R."/>
            <person name="Ruiz-Herrera J."/>
            <person name="Reynaga-Pena C.G."/>
            <person name="Snetselaar K."/>
            <person name="McCann M."/>
            <person name="Perez-Martin J."/>
            <person name="Feldbrugge M."/>
            <person name="Basse C.W."/>
            <person name="Steinberg G."/>
            <person name="Ibeas J.I."/>
            <person name="Holloman W."/>
            <person name="Guzman P."/>
            <person name="Farman M."/>
            <person name="Stajich J.E."/>
            <person name="Sentandreu R."/>
            <person name="Gonzalez-Prieto J.M."/>
            <person name="Kennell J.C."/>
            <person name="Molina L."/>
            <person name="Schirawski J."/>
            <person name="Mendoza-Mendoza A."/>
            <person name="Greilinger D."/>
            <person name="Munch K."/>
            <person name="Rossel N."/>
            <person name="Scherer M."/>
            <person name="Vranes M."/>
            <person name="Ladendorf O."/>
            <person name="Vincon V."/>
            <person name="Fuchs U."/>
            <person name="Sandrock B."/>
            <person name="Meng S."/>
            <person name="Ho E.C."/>
            <person name="Cahill M.J."/>
            <person name="Boyce K.J."/>
            <person name="Klose J."/>
            <person name="Klosterman S.J."/>
            <person name="Deelstra H.J."/>
            <person name="Ortiz-Castellanos L."/>
            <person name="Li W."/>
            <person name="Sanchez-Alonso P."/>
            <person name="Schreier P.H."/>
            <person name="Hauser-Hahn I."/>
            <person name="Vaupel M."/>
            <person name="Koopmann E."/>
            <person name="Friedrich G."/>
            <person name="Voss H."/>
            <person name="Schluter T."/>
            <person name="Margolis J."/>
            <person name="Platt D."/>
            <person name="Swimmer C."/>
            <person name="Gnirke A."/>
            <person name="Chen F."/>
            <person name="Vysotskaia V."/>
            <person name="Mannhaupt G."/>
            <person name="Guldener U."/>
            <person name="Munsterkotter M."/>
            <person name="Haase D."/>
            <person name="Oesterheld M."/>
            <person name="Mewes H.W."/>
            <person name="Mauceli E.W."/>
            <person name="DeCaprio D."/>
            <person name="Wade C.M."/>
            <person name="Butler J."/>
            <person name="Young S."/>
            <person name="Jaffe D.B."/>
            <person name="Calvo S."/>
            <person name="Nusbaum C."/>
            <person name="Galagan J."/>
            <person name="Birren B.W."/>
        </authorList>
    </citation>
    <scope>NUCLEOTIDE SEQUENCE [LARGE SCALE GENOMIC DNA]</scope>
    <source>
        <strain evidence="4">DSM 14603 / FGSC 9021 / UM521</strain>
    </source>
</reference>
<dbReference type="AlphaFoldDB" id="A0A0D1C879"/>
<accession>A0A0D1C879</accession>
<dbReference type="GeneID" id="23562999"/>
<feature type="chain" id="PRO_5002228058" evidence="2">
    <location>
        <begin position="21"/>
        <end position="109"/>
    </location>
</feature>
<gene>
    <name evidence="3" type="ORF">UMAG_02194</name>
</gene>
<organism evidence="3 4">
    <name type="scientific">Mycosarcoma maydis</name>
    <name type="common">Corn smut fungus</name>
    <name type="synonym">Ustilago maydis</name>
    <dbReference type="NCBI Taxonomy" id="5270"/>
    <lineage>
        <taxon>Eukaryota</taxon>
        <taxon>Fungi</taxon>
        <taxon>Dikarya</taxon>
        <taxon>Basidiomycota</taxon>
        <taxon>Ustilaginomycotina</taxon>
        <taxon>Ustilaginomycetes</taxon>
        <taxon>Ustilaginales</taxon>
        <taxon>Ustilaginaceae</taxon>
        <taxon>Mycosarcoma</taxon>
    </lineage>
</organism>
<dbReference type="RefSeq" id="XP_011388540.1">
    <property type="nucleotide sequence ID" value="XM_011390238.1"/>
</dbReference>
<proteinExistence type="predicted"/>
<dbReference type="VEuPathDB" id="FungiDB:UMAG_02194"/>
<evidence type="ECO:0000256" key="1">
    <source>
        <dbReference type="SAM" id="MobiDB-lite"/>
    </source>
</evidence>
<dbReference type="InParanoid" id="A0A0D1C879"/>